<sequence length="60" mass="7183">MVNLVCDIGLTFSWICASRIGHSFVLFWIFCSFIWDQDRHFFLLVPLEFCFIFHLSRIGH</sequence>
<evidence type="ECO:0000313" key="2">
    <source>
        <dbReference type="EMBL" id="MBX57921.1"/>
    </source>
</evidence>
<protein>
    <submittedName>
        <fullName evidence="2">Uncharacterized protein</fullName>
    </submittedName>
</protein>
<accession>A0A2P2PT46</accession>
<feature type="transmembrane region" description="Helical" evidence="1">
    <location>
        <begin position="41"/>
        <end position="59"/>
    </location>
</feature>
<reference evidence="2" key="1">
    <citation type="submission" date="2018-02" db="EMBL/GenBank/DDBJ databases">
        <title>Rhizophora mucronata_Transcriptome.</title>
        <authorList>
            <person name="Meera S.P."/>
            <person name="Sreeshan A."/>
            <person name="Augustine A."/>
        </authorList>
    </citation>
    <scope>NUCLEOTIDE SEQUENCE</scope>
    <source>
        <tissue evidence="2">Leaf</tissue>
    </source>
</reference>
<keyword evidence="1" id="KW-0472">Membrane</keyword>
<keyword evidence="1" id="KW-1133">Transmembrane helix</keyword>
<proteinExistence type="predicted"/>
<keyword evidence="1" id="KW-0812">Transmembrane</keyword>
<name>A0A2P2PT46_RHIMU</name>
<dbReference type="AlphaFoldDB" id="A0A2P2PT46"/>
<dbReference type="EMBL" id="GGEC01077437">
    <property type="protein sequence ID" value="MBX57921.1"/>
    <property type="molecule type" value="Transcribed_RNA"/>
</dbReference>
<feature type="transmembrane region" description="Helical" evidence="1">
    <location>
        <begin position="12"/>
        <end position="35"/>
    </location>
</feature>
<evidence type="ECO:0000256" key="1">
    <source>
        <dbReference type="SAM" id="Phobius"/>
    </source>
</evidence>
<organism evidence="2">
    <name type="scientific">Rhizophora mucronata</name>
    <name type="common">Asiatic mangrove</name>
    <dbReference type="NCBI Taxonomy" id="61149"/>
    <lineage>
        <taxon>Eukaryota</taxon>
        <taxon>Viridiplantae</taxon>
        <taxon>Streptophyta</taxon>
        <taxon>Embryophyta</taxon>
        <taxon>Tracheophyta</taxon>
        <taxon>Spermatophyta</taxon>
        <taxon>Magnoliopsida</taxon>
        <taxon>eudicotyledons</taxon>
        <taxon>Gunneridae</taxon>
        <taxon>Pentapetalae</taxon>
        <taxon>rosids</taxon>
        <taxon>fabids</taxon>
        <taxon>Malpighiales</taxon>
        <taxon>Rhizophoraceae</taxon>
        <taxon>Rhizophora</taxon>
    </lineage>
</organism>